<dbReference type="GeneID" id="85333483"/>
<organism evidence="3 4">
    <name type="scientific">Colletotrichum costaricense</name>
    <dbReference type="NCBI Taxonomy" id="1209916"/>
    <lineage>
        <taxon>Eukaryota</taxon>
        <taxon>Fungi</taxon>
        <taxon>Dikarya</taxon>
        <taxon>Ascomycota</taxon>
        <taxon>Pezizomycotina</taxon>
        <taxon>Sordariomycetes</taxon>
        <taxon>Hypocreomycetidae</taxon>
        <taxon>Glomerellales</taxon>
        <taxon>Glomerellaceae</taxon>
        <taxon>Colletotrichum</taxon>
        <taxon>Colletotrichum acutatum species complex</taxon>
    </lineage>
</organism>
<accession>A0AAJ0E5U3</accession>
<feature type="compositionally biased region" description="Basic and acidic residues" evidence="1">
    <location>
        <begin position="683"/>
        <end position="692"/>
    </location>
</feature>
<dbReference type="RefSeq" id="XP_060318586.1">
    <property type="nucleotide sequence ID" value="XM_060449936.1"/>
</dbReference>
<proteinExistence type="predicted"/>
<feature type="transmembrane region" description="Helical" evidence="2">
    <location>
        <begin position="604"/>
        <end position="622"/>
    </location>
</feature>
<evidence type="ECO:0000313" key="3">
    <source>
        <dbReference type="EMBL" id="KAK1536423.1"/>
    </source>
</evidence>
<feature type="region of interest" description="Disordered" evidence="1">
    <location>
        <begin position="406"/>
        <end position="438"/>
    </location>
</feature>
<name>A0AAJ0E5U3_9PEZI</name>
<evidence type="ECO:0008006" key="5">
    <source>
        <dbReference type="Google" id="ProtNLM"/>
    </source>
</evidence>
<protein>
    <recommendedName>
        <fullName evidence="5">CorA-like Mg2+ transporter</fullName>
    </recommendedName>
</protein>
<sequence length="713" mass="82065">FRSYNEANDDKATDAFYLIDHTLIEQALQALESMDMKLPIVTSRDHPKPRVNTSKVVQQNIIKIFTTQNPVSQKRMLAVSRTPSNTRFYFRTKDAALFRAMEKGLFDGSSLSEVSQEGWDKMIEVWKNTVDCQKLHENNTDVDWNEPLCFALSITMARNQKNILSLLKDLTQQNREKNDKKASSSSMKHHFPFGNTIKLRNIVELEDEWLYKKPLFFSQGALNMPKTTDDTPILGVLIDVPKAGKGAEARKEDSRSVTISRVSTMENLLDRRLRTPKDAKKRLWAMFSAGPDDITHCENTAGPDPITQHQMANFHQSHKSFEKHFEEDTVPKMNTWTTELHLSFYDILEGNKSQKEPQDTGDLSLPPTEAKLVDTFLTRVPASCQIERDFFDRYWSCRYWKLDQHDKKSDGSHTNNDDHSSITDEDRSQRSTEPDMHISRTVVEAMMTLMLKTEKEPTAQDLQKGPWQQRRVLELLLVRRILKKMLKSSDKILKMARSSIEKVFQQVQDVLQVVEGDLAENLAQMELWRTREKDRQAEKPRWTLNDENRYRVIIVKLRVSNEHDVQKLKRIHLEIASLNELLATRLEVMRNDLEQRRANDTQKFTYVTVVFLPLGFATGVFSMSGTPLVSMVFTAIVSLVVTALMLGVTQAFDSRTLTKWRKQAIEAEFAFPKNLQTIQNKKKLADPERADASRLGGGAGASRERRASLERRA</sequence>
<comment type="caution">
    <text evidence="3">The sequence shown here is derived from an EMBL/GenBank/DDBJ whole genome shotgun (WGS) entry which is preliminary data.</text>
</comment>
<evidence type="ECO:0000256" key="2">
    <source>
        <dbReference type="SAM" id="Phobius"/>
    </source>
</evidence>
<dbReference type="Gene3D" id="1.20.58.340">
    <property type="entry name" value="Magnesium transport protein CorA, transmembrane region"/>
    <property type="match status" value="1"/>
</dbReference>
<keyword evidence="2" id="KW-0812">Transmembrane</keyword>
<keyword evidence="4" id="KW-1185">Reference proteome</keyword>
<keyword evidence="2" id="KW-0472">Membrane</keyword>
<feature type="transmembrane region" description="Helical" evidence="2">
    <location>
        <begin position="628"/>
        <end position="652"/>
    </location>
</feature>
<reference evidence="3 4" key="1">
    <citation type="submission" date="2016-10" db="EMBL/GenBank/DDBJ databases">
        <title>The genome sequence of Colletotrichum fioriniae PJ7.</title>
        <authorList>
            <person name="Baroncelli R."/>
        </authorList>
    </citation>
    <scope>NUCLEOTIDE SEQUENCE [LARGE SCALE GENOMIC DNA]</scope>
    <source>
        <strain evidence="3 4">IMI 309622</strain>
    </source>
</reference>
<dbReference type="EMBL" id="MOOE01000002">
    <property type="protein sequence ID" value="KAK1536423.1"/>
    <property type="molecule type" value="Genomic_DNA"/>
</dbReference>
<dbReference type="AlphaFoldDB" id="A0AAJ0E5U3"/>
<dbReference type="Proteomes" id="UP001240678">
    <property type="component" value="Unassembled WGS sequence"/>
</dbReference>
<feature type="region of interest" description="Disordered" evidence="1">
    <location>
        <begin position="680"/>
        <end position="713"/>
    </location>
</feature>
<gene>
    <name evidence="3" type="ORF">CCOS01_01743</name>
</gene>
<evidence type="ECO:0000256" key="1">
    <source>
        <dbReference type="SAM" id="MobiDB-lite"/>
    </source>
</evidence>
<feature type="non-terminal residue" evidence="3">
    <location>
        <position position="1"/>
    </location>
</feature>
<keyword evidence="2" id="KW-1133">Transmembrane helix</keyword>
<feature type="compositionally biased region" description="Basic and acidic residues" evidence="1">
    <location>
        <begin position="702"/>
        <end position="713"/>
    </location>
</feature>
<evidence type="ECO:0000313" key="4">
    <source>
        <dbReference type="Proteomes" id="UP001240678"/>
    </source>
</evidence>